<keyword evidence="2" id="KW-1185">Reference proteome</keyword>
<evidence type="ECO:0000313" key="1">
    <source>
        <dbReference type="EMBL" id="MDR6843274.1"/>
    </source>
</evidence>
<protein>
    <submittedName>
        <fullName evidence="1">Uncharacterized protein</fullName>
    </submittedName>
</protein>
<accession>A0ABU1RYR0</accession>
<gene>
    <name evidence="1" type="ORF">J2W94_003587</name>
</gene>
<dbReference type="RefSeq" id="WP_310096305.1">
    <property type="nucleotide sequence ID" value="NZ_JAVDTT010000006.1"/>
</dbReference>
<name>A0ABU1RYR0_9GAMM</name>
<evidence type="ECO:0000313" key="2">
    <source>
        <dbReference type="Proteomes" id="UP001254759"/>
    </source>
</evidence>
<comment type="caution">
    <text evidence="1">The sequence shown here is derived from an EMBL/GenBank/DDBJ whole genome shotgun (WGS) entry which is preliminary data.</text>
</comment>
<dbReference type="Proteomes" id="UP001254759">
    <property type="component" value="Unassembled WGS sequence"/>
</dbReference>
<reference evidence="1 2" key="1">
    <citation type="submission" date="2023-07" db="EMBL/GenBank/DDBJ databases">
        <title>Sorghum-associated microbial communities from plants grown in Nebraska, USA.</title>
        <authorList>
            <person name="Schachtman D."/>
        </authorList>
    </citation>
    <scope>NUCLEOTIDE SEQUENCE [LARGE SCALE GENOMIC DNA]</scope>
    <source>
        <strain evidence="1 2">BE107</strain>
    </source>
</reference>
<sequence length="125" mass="14954">MGTVRDIRSTPQDVMLDIDAELRHWRGCYRESAFHRSSREFDDYIPTLKFGYDLYLLNYRVELDELLATLEQRYQRSIPEWQRLDWPLSEAIIRETWKRMKSGQSWRRMQPLGHDHGFSGAAASM</sequence>
<proteinExistence type="predicted"/>
<organism evidence="1 2">
    <name type="scientific">Pseudoxanthomonas sacheonensis</name>
    <dbReference type="NCBI Taxonomy" id="443615"/>
    <lineage>
        <taxon>Bacteria</taxon>
        <taxon>Pseudomonadati</taxon>
        <taxon>Pseudomonadota</taxon>
        <taxon>Gammaproteobacteria</taxon>
        <taxon>Lysobacterales</taxon>
        <taxon>Lysobacteraceae</taxon>
        <taxon>Pseudoxanthomonas</taxon>
    </lineage>
</organism>
<dbReference type="EMBL" id="JAVDTT010000006">
    <property type="protein sequence ID" value="MDR6843274.1"/>
    <property type="molecule type" value="Genomic_DNA"/>
</dbReference>